<reference evidence="2" key="1">
    <citation type="submission" date="2022-11" db="EMBL/GenBank/DDBJ databases">
        <authorList>
            <person name="Petersen C."/>
        </authorList>
    </citation>
    <scope>NUCLEOTIDE SEQUENCE</scope>
    <source>
        <strain evidence="2">IBT 30069</strain>
    </source>
</reference>
<organism evidence="2 3">
    <name type="scientific">Penicillium angulare</name>
    <dbReference type="NCBI Taxonomy" id="116970"/>
    <lineage>
        <taxon>Eukaryota</taxon>
        <taxon>Fungi</taxon>
        <taxon>Dikarya</taxon>
        <taxon>Ascomycota</taxon>
        <taxon>Pezizomycotina</taxon>
        <taxon>Eurotiomycetes</taxon>
        <taxon>Eurotiomycetidae</taxon>
        <taxon>Eurotiales</taxon>
        <taxon>Aspergillaceae</taxon>
        <taxon>Penicillium</taxon>
    </lineage>
</organism>
<keyword evidence="3" id="KW-1185">Reference proteome</keyword>
<accession>A0A9W9KKY5</accession>
<evidence type="ECO:0000256" key="1">
    <source>
        <dbReference type="SAM" id="Phobius"/>
    </source>
</evidence>
<comment type="caution">
    <text evidence="2">The sequence shown here is derived from an EMBL/GenBank/DDBJ whole genome shotgun (WGS) entry which is preliminary data.</text>
</comment>
<sequence>MSTSATDIITYIGVPLAVLGVVPILYTSFRVLWTQRLIRSILQQHPLSDSAVTRVSLMGGIVEVELPRCTITPLDRELDSSYWKLNEFQVPLKGGSWSIFHWNRLVTGKVLYRCQYKEELTLPQADIEFEELVAFLLDRGAVPDPHGWHMLKTAGLWTPPGTPLLRPPRGKPGVVLTVVSPDDSDGVLSLHVKWKSQWDLRNSTSLPPFWMRLNQPRAEEMRDESTSIDESVTKLKSDILDDDRDKTLSRQSTAVLDMTEELESESSSEKPLLTAIDNAKILATKSVSDSVRFKVDHDQVKRVFFEDDNIMTGEHRDLSQIDDESFGLWFACVACALSQDADGRLWNFAIPSHITSFTRQKSIPCGLMVVLDLLSEDKVPPWASPPPEFGETAIEFQQRAQQEVLDRRMESTMPPAQAAEARNIRMMRDNQRFHTNHMKRIQGQQEYQQRRLIEAIQSPRLDNKVIAEASLDYLRDKKIVPGDYTLLQTAQAILYLTILDGSQAKVDVVESVWRDAESASDVVDGE</sequence>
<keyword evidence="1" id="KW-0472">Membrane</keyword>
<name>A0A9W9KKY5_9EURO</name>
<reference evidence="2" key="2">
    <citation type="journal article" date="2023" name="IMA Fungus">
        <title>Comparative genomic study of the Penicillium genus elucidates a diverse pangenome and 15 lateral gene transfer events.</title>
        <authorList>
            <person name="Petersen C."/>
            <person name="Sorensen T."/>
            <person name="Nielsen M.R."/>
            <person name="Sondergaard T.E."/>
            <person name="Sorensen J.L."/>
            <person name="Fitzpatrick D.A."/>
            <person name="Frisvad J.C."/>
            <person name="Nielsen K.L."/>
        </authorList>
    </citation>
    <scope>NUCLEOTIDE SEQUENCE</scope>
    <source>
        <strain evidence="2">IBT 30069</strain>
    </source>
</reference>
<dbReference type="Proteomes" id="UP001149165">
    <property type="component" value="Unassembled WGS sequence"/>
</dbReference>
<gene>
    <name evidence="2" type="ORF">N7456_005862</name>
</gene>
<dbReference type="EMBL" id="JAPQKH010000003">
    <property type="protein sequence ID" value="KAJ5109187.1"/>
    <property type="molecule type" value="Genomic_DNA"/>
</dbReference>
<dbReference type="AlphaFoldDB" id="A0A9W9KKY5"/>
<dbReference type="OrthoDB" id="3166386at2759"/>
<evidence type="ECO:0000313" key="2">
    <source>
        <dbReference type="EMBL" id="KAJ5109187.1"/>
    </source>
</evidence>
<keyword evidence="1" id="KW-0812">Transmembrane</keyword>
<keyword evidence="1" id="KW-1133">Transmembrane helix</keyword>
<proteinExistence type="predicted"/>
<evidence type="ECO:0000313" key="3">
    <source>
        <dbReference type="Proteomes" id="UP001149165"/>
    </source>
</evidence>
<feature type="transmembrane region" description="Helical" evidence="1">
    <location>
        <begin position="12"/>
        <end position="33"/>
    </location>
</feature>
<protein>
    <submittedName>
        <fullName evidence="2">Uncharacterized protein</fullName>
    </submittedName>
</protein>